<dbReference type="EMBL" id="VBOY01000009">
    <property type="protein sequence ID" value="TMQ68449.1"/>
    <property type="molecule type" value="Genomic_DNA"/>
</dbReference>
<gene>
    <name evidence="4" type="ORF">E6K78_01185</name>
</gene>
<dbReference type="CDD" id="cd04186">
    <property type="entry name" value="GT_2_like_c"/>
    <property type="match status" value="1"/>
</dbReference>
<comment type="similarity">
    <text evidence="1">Belongs to the glycosyltransferase 2 family.</text>
</comment>
<dbReference type="PANTHER" id="PTHR43179">
    <property type="entry name" value="RHAMNOSYLTRANSFERASE WBBL"/>
    <property type="match status" value="1"/>
</dbReference>
<dbReference type="Proteomes" id="UP000316609">
    <property type="component" value="Unassembled WGS sequence"/>
</dbReference>
<reference evidence="4 5" key="1">
    <citation type="journal article" date="2019" name="Nat. Microbiol.">
        <title>Mediterranean grassland soil C-N compound turnover is dependent on rainfall and depth, and is mediated by genomically divergent microorganisms.</title>
        <authorList>
            <person name="Diamond S."/>
            <person name="Andeer P.F."/>
            <person name="Li Z."/>
            <person name="Crits-Christoph A."/>
            <person name="Burstein D."/>
            <person name="Anantharaman K."/>
            <person name="Lane K.R."/>
            <person name="Thomas B.C."/>
            <person name="Pan C."/>
            <person name="Northen T.R."/>
            <person name="Banfield J.F."/>
        </authorList>
    </citation>
    <scope>NUCLEOTIDE SEQUENCE [LARGE SCALE GENOMIC DNA]</scope>
    <source>
        <strain evidence="4">WS_8</strain>
    </source>
</reference>
<name>A0A538TY51_UNCEI</name>
<organism evidence="4 5">
    <name type="scientific">Eiseniibacteriota bacterium</name>
    <dbReference type="NCBI Taxonomy" id="2212470"/>
    <lineage>
        <taxon>Bacteria</taxon>
        <taxon>Candidatus Eiseniibacteriota</taxon>
    </lineage>
</organism>
<dbReference type="InterPro" id="IPR029044">
    <property type="entry name" value="Nucleotide-diphossugar_trans"/>
</dbReference>
<dbReference type="SUPFAM" id="SSF53448">
    <property type="entry name" value="Nucleotide-diphospho-sugar transferases"/>
    <property type="match status" value="1"/>
</dbReference>
<evidence type="ECO:0000313" key="4">
    <source>
        <dbReference type="EMBL" id="TMQ68449.1"/>
    </source>
</evidence>
<comment type="caution">
    <text evidence="4">The sequence shown here is derived from an EMBL/GenBank/DDBJ whole genome shotgun (WGS) entry which is preliminary data.</text>
</comment>
<dbReference type="Pfam" id="PF13641">
    <property type="entry name" value="Glyco_tranf_2_3"/>
    <property type="match status" value="1"/>
</dbReference>
<dbReference type="PANTHER" id="PTHR43179:SF12">
    <property type="entry name" value="GALACTOFURANOSYLTRANSFERASE GLFT2"/>
    <property type="match status" value="1"/>
</dbReference>
<keyword evidence="2" id="KW-0328">Glycosyltransferase</keyword>
<sequence length="272" mass="29906">MKVGIVVLSWNSREFIGACLAGLRRHEPTSPVYVVDNGSTDGSPGIVARAHPEVTIVNLSANLGFAGANNVGVARALADGCDAVALLNNDTVIDEPFIDSCVRLLEEHHNIGIVGPVIVEAEHPTVVQCRGGRIGLWTLDFAYEGVGETFERRDQYDVVDYVLGAAMIVRREVLERTGGLDAEFFPAYIEEADLCFRARRLGYRSVVHHGARVRHVGAKSGGTRTTSFRRFTVNRFRFGLKHLGALQFFVAAQAIVVRAVFHKLRDRREVVP</sequence>
<evidence type="ECO:0000256" key="1">
    <source>
        <dbReference type="ARBA" id="ARBA00006739"/>
    </source>
</evidence>
<dbReference type="Gene3D" id="3.90.550.10">
    <property type="entry name" value="Spore Coat Polysaccharide Biosynthesis Protein SpsA, Chain A"/>
    <property type="match status" value="1"/>
</dbReference>
<keyword evidence="3 4" id="KW-0808">Transferase</keyword>
<evidence type="ECO:0000256" key="2">
    <source>
        <dbReference type="ARBA" id="ARBA00022676"/>
    </source>
</evidence>
<evidence type="ECO:0000313" key="5">
    <source>
        <dbReference type="Proteomes" id="UP000316609"/>
    </source>
</evidence>
<proteinExistence type="inferred from homology"/>
<protein>
    <submittedName>
        <fullName evidence="4">Glycosyltransferase family 2 protein</fullName>
    </submittedName>
</protein>
<dbReference type="GO" id="GO:0016757">
    <property type="term" value="F:glycosyltransferase activity"/>
    <property type="evidence" value="ECO:0007669"/>
    <property type="project" value="UniProtKB-KW"/>
</dbReference>
<evidence type="ECO:0000256" key="3">
    <source>
        <dbReference type="ARBA" id="ARBA00022679"/>
    </source>
</evidence>
<dbReference type="AlphaFoldDB" id="A0A538TY51"/>
<accession>A0A538TY51</accession>